<organism evidence="5 6">
    <name type="scientific">Mycoplasmopsis columbinasalis</name>
    <dbReference type="NCBI Taxonomy" id="114880"/>
    <lineage>
        <taxon>Bacteria</taxon>
        <taxon>Bacillati</taxon>
        <taxon>Mycoplasmatota</taxon>
        <taxon>Mycoplasmoidales</taxon>
        <taxon>Metamycoplasmataceae</taxon>
        <taxon>Mycoplasmopsis</taxon>
    </lineage>
</organism>
<proteinExistence type="predicted"/>
<dbReference type="EMBL" id="LR215043">
    <property type="protein sequence ID" value="VEU78282.1"/>
    <property type="molecule type" value="Genomic_DNA"/>
</dbReference>
<dbReference type="Proteomes" id="UP000290876">
    <property type="component" value="Chromosome"/>
</dbReference>
<evidence type="ECO:0000256" key="2">
    <source>
        <dbReference type="PIRSR" id="PIRSR601310-3"/>
    </source>
</evidence>
<feature type="domain" description="HIT" evidence="4">
    <location>
        <begin position="4"/>
        <end position="111"/>
    </location>
</feature>
<dbReference type="KEGG" id="mcob:NCTC10184_00522"/>
<dbReference type="InterPro" id="IPR001310">
    <property type="entry name" value="Histidine_triad_HIT"/>
</dbReference>
<dbReference type="RefSeq" id="WP_129623117.1">
    <property type="nucleotide sequence ID" value="NZ_LR215043.1"/>
</dbReference>
<feature type="active site" description="Tele-AMP-histidine intermediate" evidence="1">
    <location>
        <position position="98"/>
    </location>
</feature>
<dbReference type="PROSITE" id="PS51084">
    <property type="entry name" value="HIT_2"/>
    <property type="match status" value="1"/>
</dbReference>
<dbReference type="AlphaFoldDB" id="A0A449BAP8"/>
<name>A0A449BAP8_9BACT</name>
<evidence type="ECO:0000259" key="4">
    <source>
        <dbReference type="PROSITE" id="PS51084"/>
    </source>
</evidence>
<evidence type="ECO:0000313" key="6">
    <source>
        <dbReference type="Proteomes" id="UP000290876"/>
    </source>
</evidence>
<dbReference type="PRINTS" id="PR00332">
    <property type="entry name" value="HISTRIAD"/>
</dbReference>
<evidence type="ECO:0000313" key="5">
    <source>
        <dbReference type="EMBL" id="VEU78282.1"/>
    </source>
</evidence>
<dbReference type="InterPro" id="IPR054919">
    <property type="entry name" value="M_plasma_HinT"/>
</dbReference>
<gene>
    <name evidence="5" type="ORF">NCTC10184_00522</name>
</gene>
<feature type="short sequence motif" description="Histidine triad motif" evidence="2 3">
    <location>
        <begin position="96"/>
        <end position="100"/>
    </location>
</feature>
<dbReference type="NCBIfam" id="NF045834">
    <property type="entry name" value="M_plasma_HinT"/>
    <property type="match status" value="1"/>
</dbReference>
<evidence type="ECO:0000256" key="3">
    <source>
        <dbReference type="PROSITE-ProRule" id="PRU00464"/>
    </source>
</evidence>
<dbReference type="Pfam" id="PF01230">
    <property type="entry name" value="HIT"/>
    <property type="match status" value="1"/>
</dbReference>
<dbReference type="PROSITE" id="PS00892">
    <property type="entry name" value="HIT_1"/>
    <property type="match status" value="1"/>
</dbReference>
<dbReference type="SUPFAM" id="SSF54197">
    <property type="entry name" value="HIT-like"/>
    <property type="match status" value="1"/>
</dbReference>
<dbReference type="GO" id="GO:0016787">
    <property type="term" value="F:hydrolase activity"/>
    <property type="evidence" value="ECO:0007669"/>
    <property type="project" value="UniProtKB-KW"/>
</dbReference>
<dbReference type="InterPro" id="IPR019808">
    <property type="entry name" value="Histidine_triad_CS"/>
</dbReference>
<keyword evidence="5" id="KW-0378">Hydrolase</keyword>
<dbReference type="InterPro" id="IPR011146">
    <property type="entry name" value="HIT-like"/>
</dbReference>
<sequence>MSDLFLKIINRELPADILYEDDKCIAIYDKYPFRPGHFLVIPKKWSKNITEMDDDTAGHVFNVARKLGKREVLDKGIPGFKVIINTGEMADQTVFHTHIHVIPLKEKAVPMK</sequence>
<accession>A0A449BAP8</accession>
<dbReference type="OrthoDB" id="9784774at2"/>
<dbReference type="InterPro" id="IPR036265">
    <property type="entry name" value="HIT-like_sf"/>
</dbReference>
<dbReference type="Gene3D" id="3.30.428.10">
    <property type="entry name" value="HIT-like"/>
    <property type="match status" value="1"/>
</dbReference>
<dbReference type="PANTHER" id="PTHR23089">
    <property type="entry name" value="HISTIDINE TRIAD HIT PROTEIN"/>
    <property type="match status" value="1"/>
</dbReference>
<protein>
    <submittedName>
        <fullName evidence="5">HIT-family hydrolase protein</fullName>
    </submittedName>
</protein>
<reference evidence="5 6" key="1">
    <citation type="submission" date="2019-01" db="EMBL/GenBank/DDBJ databases">
        <authorList>
            <consortium name="Pathogen Informatics"/>
        </authorList>
    </citation>
    <scope>NUCLEOTIDE SEQUENCE [LARGE SCALE GENOMIC DNA]</scope>
    <source>
        <strain evidence="5 6">NCTC10184</strain>
    </source>
</reference>
<evidence type="ECO:0000256" key="1">
    <source>
        <dbReference type="PIRSR" id="PIRSR601310-1"/>
    </source>
</evidence>
<keyword evidence="6" id="KW-1185">Reference proteome</keyword>